<reference evidence="1 2" key="1">
    <citation type="submission" date="2023-07" db="EMBL/GenBank/DDBJ databases">
        <title>Sorghum-associated microbial communities from plants grown in Nebraska, USA.</title>
        <authorList>
            <person name="Schachtman D."/>
        </authorList>
    </citation>
    <scope>NUCLEOTIDE SEQUENCE [LARGE SCALE GENOMIC DNA]</scope>
    <source>
        <strain evidence="1 2">DS1316</strain>
    </source>
</reference>
<evidence type="ECO:0008006" key="3">
    <source>
        <dbReference type="Google" id="ProtNLM"/>
    </source>
</evidence>
<sequence>MSGCIKLRLRLRPKLYQLEIAFDMVSDSPLTTQAPPLLRNLIKVARLGGYLARASDPPPRNTVMWCGMQRLTDIELGYELALNRSG</sequence>
<dbReference type="InterPro" id="IPR012337">
    <property type="entry name" value="RNaseH-like_sf"/>
</dbReference>
<dbReference type="InterPro" id="IPR014737">
    <property type="entry name" value="Transposase_Tn5-like_C"/>
</dbReference>
<evidence type="ECO:0000313" key="1">
    <source>
        <dbReference type="EMBL" id="MDR6413116.1"/>
    </source>
</evidence>
<dbReference type="SUPFAM" id="SSF53098">
    <property type="entry name" value="Ribonuclease H-like"/>
    <property type="match status" value="1"/>
</dbReference>
<evidence type="ECO:0000313" key="2">
    <source>
        <dbReference type="Proteomes" id="UP001264340"/>
    </source>
</evidence>
<gene>
    <name evidence="1" type="ORF">J2804_006553</name>
</gene>
<dbReference type="Proteomes" id="UP001264340">
    <property type="component" value="Unassembled WGS sequence"/>
</dbReference>
<protein>
    <recommendedName>
        <fullName evidence="3">Transposase Tn5 dimerisation domain-containing protein</fullName>
    </recommendedName>
</protein>
<name>A0ABU1M277_9BURK</name>
<dbReference type="Gene3D" id="1.10.740.10">
    <property type="entry name" value="Transferase Inhibitor Protein From Tn5, Chain"/>
    <property type="match status" value="1"/>
</dbReference>
<comment type="caution">
    <text evidence="1">The sequence shown here is derived from an EMBL/GenBank/DDBJ whole genome shotgun (WGS) entry which is preliminary data.</text>
</comment>
<dbReference type="EMBL" id="JAVDRP010000033">
    <property type="protein sequence ID" value="MDR6413116.1"/>
    <property type="molecule type" value="Genomic_DNA"/>
</dbReference>
<proteinExistence type="predicted"/>
<accession>A0ABU1M277</accession>
<keyword evidence="2" id="KW-1185">Reference proteome</keyword>
<organism evidence="1 2">
    <name type="scientific">Paraburkholderia terricola</name>
    <dbReference type="NCBI Taxonomy" id="169427"/>
    <lineage>
        <taxon>Bacteria</taxon>
        <taxon>Pseudomonadati</taxon>
        <taxon>Pseudomonadota</taxon>
        <taxon>Betaproteobacteria</taxon>
        <taxon>Burkholderiales</taxon>
        <taxon>Burkholderiaceae</taxon>
        <taxon>Paraburkholderia</taxon>
    </lineage>
</organism>